<keyword evidence="3" id="KW-1185">Reference proteome</keyword>
<dbReference type="Proteomes" id="UP001295684">
    <property type="component" value="Unassembled WGS sequence"/>
</dbReference>
<evidence type="ECO:0000313" key="3">
    <source>
        <dbReference type="Proteomes" id="UP001295684"/>
    </source>
</evidence>
<evidence type="ECO:0000313" key="2">
    <source>
        <dbReference type="EMBL" id="CAI2384023.1"/>
    </source>
</evidence>
<feature type="coiled-coil region" evidence="1">
    <location>
        <begin position="71"/>
        <end position="138"/>
    </location>
</feature>
<evidence type="ECO:0000256" key="1">
    <source>
        <dbReference type="SAM" id="Coils"/>
    </source>
</evidence>
<sequence length="157" mass="18261">MENKLNYEENIQDGEIPEREMVEETILSAVSECISKEFSSSLVEMLSLKIQETLITNMEKESKKFFNTSSHSLKQKTTEEIENRLENLQANIEYNPEQICDEIPKSLSTCLQKAEATKDSLLDDIAKQQKYLEEVESNIDDKIYEFNNRNRVSQINQ</sequence>
<dbReference type="AlphaFoldDB" id="A0AAD2D969"/>
<dbReference type="EMBL" id="CAMPGE010026330">
    <property type="protein sequence ID" value="CAI2384023.1"/>
    <property type="molecule type" value="Genomic_DNA"/>
</dbReference>
<name>A0AAD2D969_EUPCR</name>
<keyword evidence="1" id="KW-0175">Coiled coil</keyword>
<comment type="caution">
    <text evidence="2">The sequence shown here is derived from an EMBL/GenBank/DDBJ whole genome shotgun (WGS) entry which is preliminary data.</text>
</comment>
<organism evidence="2 3">
    <name type="scientific">Euplotes crassus</name>
    <dbReference type="NCBI Taxonomy" id="5936"/>
    <lineage>
        <taxon>Eukaryota</taxon>
        <taxon>Sar</taxon>
        <taxon>Alveolata</taxon>
        <taxon>Ciliophora</taxon>
        <taxon>Intramacronucleata</taxon>
        <taxon>Spirotrichea</taxon>
        <taxon>Hypotrichia</taxon>
        <taxon>Euplotida</taxon>
        <taxon>Euplotidae</taxon>
        <taxon>Moneuplotes</taxon>
    </lineage>
</organism>
<gene>
    <name evidence="2" type="ORF">ECRASSUSDP1_LOCUS25542</name>
</gene>
<protein>
    <submittedName>
        <fullName evidence="2">Uncharacterized protein</fullName>
    </submittedName>
</protein>
<proteinExistence type="predicted"/>
<accession>A0AAD2D969</accession>
<reference evidence="2" key="1">
    <citation type="submission" date="2023-07" db="EMBL/GenBank/DDBJ databases">
        <authorList>
            <consortium name="AG Swart"/>
            <person name="Singh M."/>
            <person name="Singh A."/>
            <person name="Seah K."/>
            <person name="Emmerich C."/>
        </authorList>
    </citation>
    <scope>NUCLEOTIDE SEQUENCE</scope>
    <source>
        <strain evidence="2">DP1</strain>
    </source>
</reference>